<keyword evidence="1" id="KW-0472">Membrane</keyword>
<keyword evidence="1" id="KW-0812">Transmembrane</keyword>
<accession>A0A183UG49</accession>
<feature type="transmembrane region" description="Helical" evidence="1">
    <location>
        <begin position="6"/>
        <end position="33"/>
    </location>
</feature>
<feature type="transmembrane region" description="Helical" evidence="1">
    <location>
        <begin position="45"/>
        <end position="66"/>
    </location>
</feature>
<name>A0A183UG49_TOXCA</name>
<reference evidence="4" key="1">
    <citation type="submission" date="2016-06" db="UniProtKB">
        <authorList>
            <consortium name="WormBaseParasite"/>
        </authorList>
    </citation>
    <scope>IDENTIFICATION</scope>
</reference>
<proteinExistence type="predicted"/>
<keyword evidence="3" id="KW-1185">Reference proteome</keyword>
<dbReference type="WBParaSite" id="TCNE_0000746901-mRNA-1">
    <property type="protein sequence ID" value="TCNE_0000746901-mRNA-1"/>
    <property type="gene ID" value="TCNE_0000746901"/>
</dbReference>
<organism evidence="3 4">
    <name type="scientific">Toxocara canis</name>
    <name type="common">Canine roundworm</name>
    <dbReference type="NCBI Taxonomy" id="6265"/>
    <lineage>
        <taxon>Eukaryota</taxon>
        <taxon>Metazoa</taxon>
        <taxon>Ecdysozoa</taxon>
        <taxon>Nematoda</taxon>
        <taxon>Chromadorea</taxon>
        <taxon>Rhabditida</taxon>
        <taxon>Spirurina</taxon>
        <taxon>Ascaridomorpha</taxon>
        <taxon>Ascaridoidea</taxon>
        <taxon>Toxocaridae</taxon>
        <taxon>Toxocara</taxon>
    </lineage>
</organism>
<evidence type="ECO:0000313" key="2">
    <source>
        <dbReference type="EMBL" id="VDM38790.1"/>
    </source>
</evidence>
<keyword evidence="1" id="KW-1133">Transmembrane helix</keyword>
<gene>
    <name evidence="2" type="ORF">TCNE_LOCUS7469</name>
</gene>
<evidence type="ECO:0000313" key="3">
    <source>
        <dbReference type="Proteomes" id="UP000050794"/>
    </source>
</evidence>
<evidence type="ECO:0000313" key="4">
    <source>
        <dbReference type="WBParaSite" id="TCNE_0000746901-mRNA-1"/>
    </source>
</evidence>
<evidence type="ECO:0000256" key="1">
    <source>
        <dbReference type="SAM" id="Phobius"/>
    </source>
</evidence>
<dbReference type="AlphaFoldDB" id="A0A183UG49"/>
<protein>
    <submittedName>
        <fullName evidence="4">G protein-coupled receptor</fullName>
    </submittedName>
</protein>
<dbReference type="Proteomes" id="UP000050794">
    <property type="component" value="Unassembled WGS sequence"/>
</dbReference>
<reference evidence="2 3" key="2">
    <citation type="submission" date="2018-11" db="EMBL/GenBank/DDBJ databases">
        <authorList>
            <consortium name="Pathogen Informatics"/>
        </authorList>
    </citation>
    <scope>NUCLEOTIDE SEQUENCE [LARGE SCALE GENOMIC DNA]</scope>
</reference>
<dbReference type="EMBL" id="UYWY01019688">
    <property type="protein sequence ID" value="VDM38790.1"/>
    <property type="molecule type" value="Genomic_DNA"/>
</dbReference>
<feature type="transmembrane region" description="Helical" evidence="1">
    <location>
        <begin position="109"/>
        <end position="133"/>
    </location>
</feature>
<sequence length="174" mass="19924">MSTVSVFFVINVPCYFWTGLFLVILNLPVSYAIAKNIDLRIRYGLMLSLFLTCALSGVAGVFKAIYRIVGFFAVEHDDDTVIATYLCLFNVDYSLNFLFRQAAYFPENLYTFIVCMRALFTMLSIAVMGLVLLRLRWRVEDHGNFVNDRKLAVFRSKQQSFTRLMIASCMVTLG</sequence>